<accession>A0AC35FXJ4</accession>
<sequence length="220" mass="25376">MLIQRNEFDASQLTNYVERLDQREMEVAGIPYEMFQSQNASESGFFSIQVLTEALMSQGLLIFDINKPKYVHYMFQPEEAQAFIVNQSQHWFTLRRFGDMWFILNSVSKGPRFIATTLLKEYFEKLIKNRASIYVVEGELEICEADIAALNDDLIIIDGILELEDLNTVVNTVGYNNEDDEMQKALAASLEFDKAAAERRQSATAEEIRLKREKFLSSMN</sequence>
<dbReference type="WBParaSite" id="PS1159_v2.g21783.t1">
    <property type="protein sequence ID" value="PS1159_v2.g21783.t1"/>
    <property type="gene ID" value="PS1159_v2.g21783"/>
</dbReference>
<protein>
    <submittedName>
        <fullName evidence="2">Ubiquitinyl hydrolase 1</fullName>
    </submittedName>
</protein>
<name>A0AC35FXJ4_9BILA</name>
<organism evidence="1 2">
    <name type="scientific">Panagrolaimus sp. PS1159</name>
    <dbReference type="NCBI Taxonomy" id="55785"/>
    <lineage>
        <taxon>Eukaryota</taxon>
        <taxon>Metazoa</taxon>
        <taxon>Ecdysozoa</taxon>
        <taxon>Nematoda</taxon>
        <taxon>Chromadorea</taxon>
        <taxon>Rhabditida</taxon>
        <taxon>Tylenchina</taxon>
        <taxon>Panagrolaimomorpha</taxon>
        <taxon>Panagrolaimoidea</taxon>
        <taxon>Panagrolaimidae</taxon>
        <taxon>Panagrolaimus</taxon>
    </lineage>
</organism>
<proteinExistence type="predicted"/>
<evidence type="ECO:0000313" key="2">
    <source>
        <dbReference type="WBParaSite" id="PS1159_v2.g21783.t1"/>
    </source>
</evidence>
<dbReference type="Proteomes" id="UP000887580">
    <property type="component" value="Unplaced"/>
</dbReference>
<evidence type="ECO:0000313" key="1">
    <source>
        <dbReference type="Proteomes" id="UP000887580"/>
    </source>
</evidence>
<reference evidence="2" key="1">
    <citation type="submission" date="2022-11" db="UniProtKB">
        <authorList>
            <consortium name="WormBaseParasite"/>
        </authorList>
    </citation>
    <scope>IDENTIFICATION</scope>
</reference>